<dbReference type="GO" id="GO:0005634">
    <property type="term" value="C:nucleus"/>
    <property type="evidence" value="ECO:0007669"/>
    <property type="project" value="UniProtKB-SubCell"/>
</dbReference>
<dbReference type="SMART" id="SM00298">
    <property type="entry name" value="CHROMO"/>
    <property type="match status" value="1"/>
</dbReference>
<evidence type="ECO:0000256" key="2">
    <source>
        <dbReference type="ARBA" id="ARBA00022853"/>
    </source>
</evidence>
<evidence type="ECO:0000256" key="6">
    <source>
        <dbReference type="SAM" id="MobiDB-lite"/>
    </source>
</evidence>
<dbReference type="PANTHER" id="PTHR10880:SF48">
    <property type="entry name" value="MORTALITY FACTOR 4 LIKE 2"/>
    <property type="match status" value="1"/>
</dbReference>
<name>A0A1B6D8N7_9HEMI</name>
<gene>
    <name evidence="9" type="ORF">g.3656</name>
    <name evidence="8" type="ORF">g.3657</name>
</gene>
<keyword evidence="5" id="KW-0539">Nucleus</keyword>
<sequence length="355" mass="40259">MSQTASKNVEKDQTSSTDEFLFKEGEKVLCYHGPLIYFAKCMQARQDSSNVVEYYIHYSGWNKSWDEWVPISRVLKINDENLQKQKDLNKAQKSEAGKKNKKKKSSSVLNSPDTSQNTSISTPGNNTSLTNADISTTQLNADGKASSQNASNLSQDLGELTPKRKKSRVSESSSSQDDQAPAKEKITHSFAMSPRIKLLLAQDWFNVDVNKQLVKLPCTHSIDTILEKYLQEQLEKNKNMRSSEKDLIKGIADYFNTLLNPSLLYLSERLQYDEIFKEDPNASVTKIYGVVHLLRLLVIFPEKLAAYPLVDKQRVEHMITKIQPLVEFVELNIDKFLCDVKYETASTDSQSKPTS</sequence>
<keyword evidence="3" id="KW-0805">Transcription regulation</keyword>
<evidence type="ECO:0000259" key="7">
    <source>
        <dbReference type="SMART" id="SM00298"/>
    </source>
</evidence>
<evidence type="ECO:0000256" key="5">
    <source>
        <dbReference type="ARBA" id="ARBA00023242"/>
    </source>
</evidence>
<feature type="domain" description="Chromo" evidence="7">
    <location>
        <begin position="21"/>
        <end position="90"/>
    </location>
</feature>
<evidence type="ECO:0000256" key="3">
    <source>
        <dbReference type="ARBA" id="ARBA00023015"/>
    </source>
</evidence>
<evidence type="ECO:0000313" key="9">
    <source>
        <dbReference type="EMBL" id="JAS22020.1"/>
    </source>
</evidence>
<dbReference type="GO" id="GO:0006325">
    <property type="term" value="P:chromatin organization"/>
    <property type="evidence" value="ECO:0007669"/>
    <property type="project" value="UniProtKB-KW"/>
</dbReference>
<dbReference type="InterPro" id="IPR026541">
    <property type="entry name" value="MRG_dom"/>
</dbReference>
<dbReference type="InterPro" id="IPR038217">
    <property type="entry name" value="MRG_C_sf"/>
</dbReference>
<dbReference type="PANTHER" id="PTHR10880">
    <property type="entry name" value="MORTALITY FACTOR 4-LIKE PROTEIN"/>
    <property type="match status" value="1"/>
</dbReference>
<dbReference type="Gene3D" id="2.30.30.140">
    <property type="match status" value="1"/>
</dbReference>
<comment type="subcellular location">
    <subcellularLocation>
        <location evidence="1">Nucleus</location>
    </subcellularLocation>
</comment>
<dbReference type="Pfam" id="PF22732">
    <property type="entry name" value="MSL3_chromo-like"/>
    <property type="match status" value="1"/>
</dbReference>
<dbReference type="PIRSF" id="PIRSF038133">
    <property type="entry name" value="HAT_Nua4_EAF3/MRG15"/>
    <property type="match status" value="1"/>
</dbReference>
<evidence type="ECO:0000313" key="8">
    <source>
        <dbReference type="EMBL" id="JAS09797.1"/>
    </source>
</evidence>
<dbReference type="PROSITE" id="PS51640">
    <property type="entry name" value="MRG"/>
    <property type="match status" value="1"/>
</dbReference>
<dbReference type="EMBL" id="GEDC01015278">
    <property type="protein sequence ID" value="JAS22020.1"/>
    <property type="molecule type" value="Transcribed_RNA"/>
</dbReference>
<dbReference type="GO" id="GO:0006355">
    <property type="term" value="P:regulation of DNA-templated transcription"/>
    <property type="evidence" value="ECO:0007669"/>
    <property type="project" value="InterPro"/>
</dbReference>
<keyword evidence="4" id="KW-0804">Transcription</keyword>
<proteinExistence type="predicted"/>
<dbReference type="InterPro" id="IPR000953">
    <property type="entry name" value="Chromo/chromo_shadow_dom"/>
</dbReference>
<dbReference type="Gene3D" id="1.10.274.30">
    <property type="entry name" value="MRG domain"/>
    <property type="match status" value="1"/>
</dbReference>
<dbReference type="EMBL" id="GEDC01027501">
    <property type="protein sequence ID" value="JAS09797.1"/>
    <property type="molecule type" value="Transcribed_RNA"/>
</dbReference>
<keyword evidence="2" id="KW-0156">Chromatin regulator</keyword>
<dbReference type="InterPro" id="IPR016197">
    <property type="entry name" value="Chromo-like_dom_sf"/>
</dbReference>
<feature type="compositionally biased region" description="Basic and acidic residues" evidence="6">
    <location>
        <begin position="87"/>
        <end position="98"/>
    </location>
</feature>
<evidence type="ECO:0000256" key="4">
    <source>
        <dbReference type="ARBA" id="ARBA00023163"/>
    </source>
</evidence>
<feature type="compositionally biased region" description="Polar residues" evidence="6">
    <location>
        <begin position="108"/>
        <end position="155"/>
    </location>
</feature>
<accession>A0A1B6D8N7</accession>
<reference evidence="9" key="1">
    <citation type="submission" date="2015-12" db="EMBL/GenBank/DDBJ databases">
        <title>De novo transcriptome assembly of four potential Pierce s Disease insect vectors from Arizona vineyards.</title>
        <authorList>
            <person name="Tassone E.E."/>
        </authorList>
    </citation>
    <scope>NUCLEOTIDE SEQUENCE</scope>
</reference>
<dbReference type="AlphaFoldDB" id="A0A1B6D8N7"/>
<dbReference type="SUPFAM" id="SSF54160">
    <property type="entry name" value="Chromo domain-like"/>
    <property type="match status" value="1"/>
</dbReference>
<dbReference type="CDD" id="cd18983">
    <property type="entry name" value="CBD_MSL3_like"/>
    <property type="match status" value="1"/>
</dbReference>
<organism evidence="9">
    <name type="scientific">Clastoptera arizonana</name>
    <name type="common">Arizona spittle bug</name>
    <dbReference type="NCBI Taxonomy" id="38151"/>
    <lineage>
        <taxon>Eukaryota</taxon>
        <taxon>Metazoa</taxon>
        <taxon>Ecdysozoa</taxon>
        <taxon>Arthropoda</taxon>
        <taxon>Hexapoda</taxon>
        <taxon>Insecta</taxon>
        <taxon>Pterygota</taxon>
        <taxon>Neoptera</taxon>
        <taxon>Paraneoptera</taxon>
        <taxon>Hemiptera</taxon>
        <taxon>Auchenorrhyncha</taxon>
        <taxon>Cercopoidea</taxon>
        <taxon>Clastopteridae</taxon>
        <taxon>Clastoptera</taxon>
    </lineage>
</organism>
<dbReference type="Pfam" id="PF05712">
    <property type="entry name" value="MRG"/>
    <property type="match status" value="1"/>
</dbReference>
<dbReference type="InterPro" id="IPR008676">
    <property type="entry name" value="MRG"/>
</dbReference>
<evidence type="ECO:0000256" key="1">
    <source>
        <dbReference type="ARBA" id="ARBA00004123"/>
    </source>
</evidence>
<feature type="region of interest" description="Disordered" evidence="6">
    <location>
        <begin position="87"/>
        <end position="187"/>
    </location>
</feature>
<protein>
    <recommendedName>
        <fullName evidence="7">Chromo domain-containing protein</fullName>
    </recommendedName>
</protein>
<dbReference type="InterPro" id="IPR053820">
    <property type="entry name" value="MSL3_chromo-like"/>
</dbReference>
<dbReference type="GO" id="GO:0035267">
    <property type="term" value="C:NuA4 histone acetyltransferase complex"/>
    <property type="evidence" value="ECO:0007669"/>
    <property type="project" value="TreeGrafter"/>
</dbReference>